<gene>
    <name evidence="2" type="ORF">CcaverHIS019_0209890</name>
</gene>
<organism evidence="2 3">
    <name type="scientific">Cutaneotrichosporon cavernicola</name>
    <dbReference type="NCBI Taxonomy" id="279322"/>
    <lineage>
        <taxon>Eukaryota</taxon>
        <taxon>Fungi</taxon>
        <taxon>Dikarya</taxon>
        <taxon>Basidiomycota</taxon>
        <taxon>Agaricomycotina</taxon>
        <taxon>Tremellomycetes</taxon>
        <taxon>Trichosporonales</taxon>
        <taxon>Trichosporonaceae</taxon>
        <taxon>Cutaneotrichosporon</taxon>
    </lineage>
</organism>
<dbReference type="GeneID" id="85493498"/>
<dbReference type="Proteomes" id="UP001233271">
    <property type="component" value="Chromosome 2"/>
</dbReference>
<protein>
    <submittedName>
        <fullName evidence="2">Uncharacterized protein</fullName>
    </submittedName>
</protein>
<evidence type="ECO:0000313" key="2">
    <source>
        <dbReference type="EMBL" id="BEI89627.1"/>
    </source>
</evidence>
<evidence type="ECO:0000256" key="1">
    <source>
        <dbReference type="SAM" id="MobiDB-lite"/>
    </source>
</evidence>
<reference evidence="2" key="1">
    <citation type="journal article" date="2023" name="BMC Genomics">
        <title>Chromosome-level genome assemblies of Cutaneotrichosporon spp. (Trichosporonales, Basidiomycota) reveal imbalanced evolution between nucleotide sequences and chromosome synteny.</title>
        <authorList>
            <person name="Kobayashi Y."/>
            <person name="Kayamori A."/>
            <person name="Aoki K."/>
            <person name="Shiwa Y."/>
            <person name="Matsutani M."/>
            <person name="Fujita N."/>
            <person name="Sugita T."/>
            <person name="Iwasaki W."/>
            <person name="Tanaka N."/>
            <person name="Takashima M."/>
        </authorList>
    </citation>
    <scope>NUCLEOTIDE SEQUENCE</scope>
    <source>
        <strain evidence="2">HIS019</strain>
    </source>
</reference>
<dbReference type="EMBL" id="AP028213">
    <property type="protein sequence ID" value="BEI89627.1"/>
    <property type="molecule type" value="Genomic_DNA"/>
</dbReference>
<name>A0AA48IB91_9TREE</name>
<accession>A0AA48IB91</accession>
<feature type="region of interest" description="Disordered" evidence="1">
    <location>
        <begin position="101"/>
        <end position="131"/>
    </location>
</feature>
<dbReference type="AlphaFoldDB" id="A0AA48IB91"/>
<dbReference type="RefSeq" id="XP_060454893.1">
    <property type="nucleotide sequence ID" value="XM_060598062.1"/>
</dbReference>
<sequence length="131" mass="15056">MARDQPWRDVLRVICKLGWVRKYPGKGNGSAHEPWVHPVETAVLNIPKHGRDGLVKAVYIQQIINLIGWWHCPDSWLGGRTFSKAEYEKLIKEEDKSAHEEELASEAHQVRRCTGQERSRKRSCPSSRSLS</sequence>
<proteinExistence type="predicted"/>
<keyword evidence="3" id="KW-1185">Reference proteome</keyword>
<dbReference type="KEGG" id="ccac:CcaHIS019_0209890"/>
<evidence type="ECO:0000313" key="3">
    <source>
        <dbReference type="Proteomes" id="UP001233271"/>
    </source>
</evidence>